<accession>A0AAV7II04</accession>
<sequence>TSILVFDNESRGGLYDVLLRKKSVNLMYELYPNDLSNYESGAFNDIREYTEYSLDKTDQAQPDLTIVDKIGFLQDVKFGLKIKRPESAFIVKKFEGLINTNFSFP</sequence>
<dbReference type="AlphaFoldDB" id="A0AAV7II04"/>
<reference evidence="1 2" key="1">
    <citation type="journal article" date="2021" name="J. Hered.">
        <title>A chromosome-level genome assembly of the parasitoid wasp, Cotesia glomerata (Hymenoptera: Braconidae).</title>
        <authorList>
            <person name="Pinto B.J."/>
            <person name="Weis J.J."/>
            <person name="Gamble T."/>
            <person name="Ode P.J."/>
            <person name="Paul R."/>
            <person name="Zaspel J.M."/>
        </authorList>
    </citation>
    <scope>NUCLEOTIDE SEQUENCE [LARGE SCALE GENOMIC DNA]</scope>
    <source>
        <strain evidence="1">CgM1</strain>
    </source>
</reference>
<dbReference type="EMBL" id="JAHXZJ010001492">
    <property type="protein sequence ID" value="KAH0552648.1"/>
    <property type="molecule type" value="Genomic_DNA"/>
</dbReference>
<evidence type="ECO:0000313" key="2">
    <source>
        <dbReference type="Proteomes" id="UP000826195"/>
    </source>
</evidence>
<comment type="caution">
    <text evidence="1">The sequence shown here is derived from an EMBL/GenBank/DDBJ whole genome shotgun (WGS) entry which is preliminary data.</text>
</comment>
<protein>
    <submittedName>
        <fullName evidence="1">Uncharacterized protein</fullName>
    </submittedName>
</protein>
<organism evidence="1 2">
    <name type="scientific">Cotesia glomerata</name>
    <name type="common">Lepidopteran parasitic wasp</name>
    <name type="synonym">Apanteles glomeratus</name>
    <dbReference type="NCBI Taxonomy" id="32391"/>
    <lineage>
        <taxon>Eukaryota</taxon>
        <taxon>Metazoa</taxon>
        <taxon>Ecdysozoa</taxon>
        <taxon>Arthropoda</taxon>
        <taxon>Hexapoda</taxon>
        <taxon>Insecta</taxon>
        <taxon>Pterygota</taxon>
        <taxon>Neoptera</taxon>
        <taxon>Endopterygota</taxon>
        <taxon>Hymenoptera</taxon>
        <taxon>Apocrita</taxon>
        <taxon>Ichneumonoidea</taxon>
        <taxon>Braconidae</taxon>
        <taxon>Microgastrinae</taxon>
        <taxon>Cotesia</taxon>
    </lineage>
</organism>
<dbReference type="Proteomes" id="UP000826195">
    <property type="component" value="Unassembled WGS sequence"/>
</dbReference>
<name>A0AAV7II04_COTGL</name>
<feature type="non-terminal residue" evidence="1">
    <location>
        <position position="1"/>
    </location>
</feature>
<gene>
    <name evidence="1" type="ORF">KQX54_013734</name>
</gene>
<evidence type="ECO:0000313" key="1">
    <source>
        <dbReference type="EMBL" id="KAH0552648.1"/>
    </source>
</evidence>
<keyword evidence="2" id="KW-1185">Reference proteome</keyword>
<proteinExistence type="predicted"/>